<dbReference type="PANTHER" id="PTHR30537">
    <property type="entry name" value="HTH-TYPE TRANSCRIPTIONAL REGULATOR"/>
    <property type="match status" value="1"/>
</dbReference>
<dbReference type="InterPro" id="IPR005119">
    <property type="entry name" value="LysR_subst-bd"/>
</dbReference>
<evidence type="ECO:0000256" key="2">
    <source>
        <dbReference type="ARBA" id="ARBA00023015"/>
    </source>
</evidence>
<organism evidence="7 8">
    <name type="scientific">Sorangium cellulosum</name>
    <name type="common">Polyangium cellulosum</name>
    <dbReference type="NCBI Taxonomy" id="56"/>
    <lineage>
        <taxon>Bacteria</taxon>
        <taxon>Pseudomonadati</taxon>
        <taxon>Myxococcota</taxon>
        <taxon>Polyangia</taxon>
        <taxon>Polyangiales</taxon>
        <taxon>Polyangiaceae</taxon>
        <taxon>Sorangium</taxon>
    </lineage>
</organism>
<dbReference type="SUPFAM" id="SSF46785">
    <property type="entry name" value="Winged helix' DNA-binding domain"/>
    <property type="match status" value="1"/>
</dbReference>
<dbReference type="InterPro" id="IPR036388">
    <property type="entry name" value="WH-like_DNA-bd_sf"/>
</dbReference>
<comment type="similarity">
    <text evidence="1">Belongs to the LysR transcriptional regulatory family.</text>
</comment>
<dbReference type="Gene3D" id="3.40.190.290">
    <property type="match status" value="1"/>
</dbReference>
<dbReference type="GO" id="GO:0003700">
    <property type="term" value="F:DNA-binding transcription factor activity"/>
    <property type="evidence" value="ECO:0007669"/>
    <property type="project" value="InterPro"/>
</dbReference>
<proteinExistence type="inferred from homology"/>
<evidence type="ECO:0000256" key="3">
    <source>
        <dbReference type="ARBA" id="ARBA00023125"/>
    </source>
</evidence>
<sequence length="336" mass="36138">MNSRPDFAAIEAFARVAETGTFRAAALALSAPVSTVSVQVRRLEQRLGARLLERTTRRVRLTEEGREYLEKVRAGLDAIAEAERALSSLRGEPRGRLRVAAPVELGQAVLGRVLGRYAKEQPGVAVEVELTSERVEPVRDGFDVVIQVEPSDTASLVARKLGAPSRRRLVASADYLARHGAPAHPRELPRHTCLVMGTRREAATWRFTRGGATLSIVHRHVTANSWGLLRDLAVAGCGIGCLPDYLAAPAISEGKVEEVLAAYVMPAEQMYAVYPRGRHVPARVSSFVAALRGFLEVWPGCLPKPPPRAGHTGRRDRGSAPPGAAHPDGAAGVEGT</sequence>
<dbReference type="PROSITE" id="PS50931">
    <property type="entry name" value="HTH_LYSR"/>
    <property type="match status" value="1"/>
</dbReference>
<feature type="domain" description="HTH lysR-type" evidence="6">
    <location>
        <begin position="5"/>
        <end position="62"/>
    </location>
</feature>
<evidence type="ECO:0000256" key="5">
    <source>
        <dbReference type="SAM" id="MobiDB-lite"/>
    </source>
</evidence>
<dbReference type="CDD" id="cd08422">
    <property type="entry name" value="PBP2_CrgA_like"/>
    <property type="match status" value="1"/>
</dbReference>
<dbReference type="PANTHER" id="PTHR30537:SF68">
    <property type="entry name" value="TRANSCRIPTIONAL REGULATOR-RELATED"/>
    <property type="match status" value="1"/>
</dbReference>
<evidence type="ECO:0000256" key="1">
    <source>
        <dbReference type="ARBA" id="ARBA00009437"/>
    </source>
</evidence>
<dbReference type="InterPro" id="IPR000847">
    <property type="entry name" value="LysR_HTH_N"/>
</dbReference>
<dbReference type="EMBL" id="CP012673">
    <property type="protein sequence ID" value="AUX42298.1"/>
    <property type="molecule type" value="Genomic_DNA"/>
</dbReference>
<dbReference type="InterPro" id="IPR036390">
    <property type="entry name" value="WH_DNA-bd_sf"/>
</dbReference>
<dbReference type="Proteomes" id="UP000238348">
    <property type="component" value="Chromosome"/>
</dbReference>
<dbReference type="Gene3D" id="1.10.10.10">
    <property type="entry name" value="Winged helix-like DNA-binding domain superfamily/Winged helix DNA-binding domain"/>
    <property type="match status" value="1"/>
</dbReference>
<protein>
    <submittedName>
        <fullName evidence="7">LysR family transcriptional regulator</fullName>
    </submittedName>
</protein>
<evidence type="ECO:0000259" key="6">
    <source>
        <dbReference type="PROSITE" id="PS50931"/>
    </source>
</evidence>
<dbReference type="SUPFAM" id="SSF53850">
    <property type="entry name" value="Periplasmic binding protein-like II"/>
    <property type="match status" value="1"/>
</dbReference>
<dbReference type="Pfam" id="PF03466">
    <property type="entry name" value="LysR_substrate"/>
    <property type="match status" value="1"/>
</dbReference>
<accession>A0A2L0ESK0</accession>
<evidence type="ECO:0000256" key="4">
    <source>
        <dbReference type="ARBA" id="ARBA00023163"/>
    </source>
</evidence>
<feature type="compositionally biased region" description="Low complexity" evidence="5">
    <location>
        <begin position="320"/>
        <end position="336"/>
    </location>
</feature>
<name>A0A2L0ESK0_SORCE</name>
<keyword evidence="4" id="KW-0804">Transcription</keyword>
<evidence type="ECO:0000313" key="7">
    <source>
        <dbReference type="EMBL" id="AUX42298.1"/>
    </source>
</evidence>
<reference evidence="7 8" key="1">
    <citation type="submission" date="2015-09" db="EMBL/GenBank/DDBJ databases">
        <title>Sorangium comparison.</title>
        <authorList>
            <person name="Zaburannyi N."/>
            <person name="Bunk B."/>
            <person name="Overmann J."/>
            <person name="Mueller R."/>
        </authorList>
    </citation>
    <scope>NUCLEOTIDE SEQUENCE [LARGE SCALE GENOMIC DNA]</scope>
    <source>
        <strain evidence="7 8">So ce26</strain>
    </source>
</reference>
<feature type="region of interest" description="Disordered" evidence="5">
    <location>
        <begin position="305"/>
        <end position="336"/>
    </location>
</feature>
<dbReference type="InterPro" id="IPR058163">
    <property type="entry name" value="LysR-type_TF_proteobact-type"/>
</dbReference>
<gene>
    <name evidence="7" type="primary">lysR</name>
    <name evidence="7" type="ORF">SOCE26_037280</name>
</gene>
<dbReference type="Pfam" id="PF00126">
    <property type="entry name" value="HTH_1"/>
    <property type="match status" value="1"/>
</dbReference>
<keyword evidence="3" id="KW-0238">DNA-binding</keyword>
<dbReference type="AlphaFoldDB" id="A0A2L0ESK0"/>
<keyword evidence="2" id="KW-0805">Transcription regulation</keyword>
<dbReference type="GO" id="GO:0043565">
    <property type="term" value="F:sequence-specific DNA binding"/>
    <property type="evidence" value="ECO:0007669"/>
    <property type="project" value="TreeGrafter"/>
</dbReference>
<evidence type="ECO:0000313" key="8">
    <source>
        <dbReference type="Proteomes" id="UP000238348"/>
    </source>
</evidence>
<dbReference type="GO" id="GO:0006351">
    <property type="term" value="P:DNA-templated transcription"/>
    <property type="evidence" value="ECO:0007669"/>
    <property type="project" value="TreeGrafter"/>
</dbReference>
<dbReference type="FunFam" id="1.10.10.10:FF:000001">
    <property type="entry name" value="LysR family transcriptional regulator"/>
    <property type="match status" value="1"/>
</dbReference>